<accession>A0A0F9TJ97</accession>
<comment type="caution">
    <text evidence="1">The sequence shown here is derived from an EMBL/GenBank/DDBJ whole genome shotgun (WGS) entry which is preliminary data.</text>
</comment>
<gene>
    <name evidence="1" type="ORF">LCGC14_0384790</name>
</gene>
<dbReference type="EMBL" id="LAZR01000317">
    <property type="protein sequence ID" value="KKN74977.1"/>
    <property type="molecule type" value="Genomic_DNA"/>
</dbReference>
<protein>
    <submittedName>
        <fullName evidence="1">Uncharacterized protein</fullName>
    </submittedName>
</protein>
<proteinExistence type="predicted"/>
<organism evidence="1">
    <name type="scientific">marine sediment metagenome</name>
    <dbReference type="NCBI Taxonomy" id="412755"/>
    <lineage>
        <taxon>unclassified sequences</taxon>
        <taxon>metagenomes</taxon>
        <taxon>ecological metagenomes</taxon>
    </lineage>
</organism>
<reference evidence="1" key="1">
    <citation type="journal article" date="2015" name="Nature">
        <title>Complex archaea that bridge the gap between prokaryotes and eukaryotes.</title>
        <authorList>
            <person name="Spang A."/>
            <person name="Saw J.H."/>
            <person name="Jorgensen S.L."/>
            <person name="Zaremba-Niedzwiedzka K."/>
            <person name="Martijn J."/>
            <person name="Lind A.E."/>
            <person name="van Eijk R."/>
            <person name="Schleper C."/>
            <person name="Guy L."/>
            <person name="Ettema T.J."/>
        </authorList>
    </citation>
    <scope>NUCLEOTIDE SEQUENCE</scope>
</reference>
<sequence>MWKNNRPEGWEELRDKKIAEVLERHGLRATGSIVLAEAGADAILEALRKEGIRKDGTQRVWSTEKFRGKRGFVIFIEEVE</sequence>
<dbReference type="AlphaFoldDB" id="A0A0F9TJ97"/>
<evidence type="ECO:0000313" key="1">
    <source>
        <dbReference type="EMBL" id="KKN74977.1"/>
    </source>
</evidence>
<name>A0A0F9TJ97_9ZZZZ</name>